<evidence type="ECO:0000256" key="1">
    <source>
        <dbReference type="ARBA" id="ARBA00010641"/>
    </source>
</evidence>
<evidence type="ECO:0000256" key="3">
    <source>
        <dbReference type="ARBA" id="ARBA00023082"/>
    </source>
</evidence>
<protein>
    <submittedName>
        <fullName evidence="6">RNA polymerase sigma factor (Sigma-70 family)</fullName>
    </submittedName>
</protein>
<organism evidence="6 7">
    <name type="scientific">Paenibacillus eucommiae</name>
    <dbReference type="NCBI Taxonomy" id="1355755"/>
    <lineage>
        <taxon>Bacteria</taxon>
        <taxon>Bacillati</taxon>
        <taxon>Bacillota</taxon>
        <taxon>Bacilli</taxon>
        <taxon>Bacillales</taxon>
        <taxon>Paenibacillaceae</taxon>
        <taxon>Paenibacillus</taxon>
    </lineage>
</organism>
<comment type="similarity">
    <text evidence="1">Belongs to the sigma-70 factor family. ECF subfamily.</text>
</comment>
<keyword evidence="2" id="KW-0805">Transcription regulation</keyword>
<evidence type="ECO:0000256" key="2">
    <source>
        <dbReference type="ARBA" id="ARBA00023015"/>
    </source>
</evidence>
<name>A0ABS4IQM9_9BACL</name>
<evidence type="ECO:0000313" key="7">
    <source>
        <dbReference type="Proteomes" id="UP001519287"/>
    </source>
</evidence>
<dbReference type="InterPro" id="IPR007630">
    <property type="entry name" value="RNA_pol_sigma70_r4"/>
</dbReference>
<dbReference type="NCBIfam" id="NF009195">
    <property type="entry name" value="PRK12543.1"/>
    <property type="match status" value="1"/>
</dbReference>
<dbReference type="InterPro" id="IPR013325">
    <property type="entry name" value="RNA_pol_sigma_r2"/>
</dbReference>
<feature type="domain" description="RNA polymerase sigma-70 region 4" evidence="5">
    <location>
        <begin position="128"/>
        <end position="175"/>
    </location>
</feature>
<keyword evidence="4" id="KW-0804">Transcription</keyword>
<evidence type="ECO:0000313" key="6">
    <source>
        <dbReference type="EMBL" id="MBP1989880.1"/>
    </source>
</evidence>
<evidence type="ECO:0000256" key="4">
    <source>
        <dbReference type="ARBA" id="ARBA00023163"/>
    </source>
</evidence>
<keyword evidence="7" id="KW-1185">Reference proteome</keyword>
<reference evidence="6 7" key="1">
    <citation type="submission" date="2021-03" db="EMBL/GenBank/DDBJ databases">
        <title>Genomic Encyclopedia of Type Strains, Phase IV (KMG-IV): sequencing the most valuable type-strain genomes for metagenomic binning, comparative biology and taxonomic classification.</title>
        <authorList>
            <person name="Goeker M."/>
        </authorList>
    </citation>
    <scope>NUCLEOTIDE SEQUENCE [LARGE SCALE GENOMIC DNA]</scope>
    <source>
        <strain evidence="6 7">DSM 26048</strain>
    </source>
</reference>
<gene>
    <name evidence="6" type="ORF">J2Z66_001478</name>
</gene>
<dbReference type="CDD" id="cd06171">
    <property type="entry name" value="Sigma70_r4"/>
    <property type="match status" value="1"/>
</dbReference>
<dbReference type="NCBIfam" id="TIGR02937">
    <property type="entry name" value="sigma70-ECF"/>
    <property type="match status" value="1"/>
</dbReference>
<dbReference type="RefSeq" id="WP_209970663.1">
    <property type="nucleotide sequence ID" value="NZ_JAGGLB010000003.1"/>
</dbReference>
<dbReference type="EMBL" id="JAGGLB010000003">
    <property type="protein sequence ID" value="MBP1989880.1"/>
    <property type="molecule type" value="Genomic_DNA"/>
</dbReference>
<sequence length="467" mass="54910">MTEEELKDWISKTNRGDKESFRVLYKQTICHVYKTISFLIHNKQDVYDVVSEVYTEVFKSLPKYNFDKPFRTWLNGLIVRQTSNWNRKIWSRSRLYDRSQLLELVEHAPDSEQIHLQKEHNNELVSRIHKLSYKHSVVIVLRYYQDCSFEEISKILKIPVGTVRSRHHIALEKLRSQGNYIMDDDIKAPSTNHFNRKPLKLEFKRVAEQLERPVDLDIQIEHQFTSFYFKGFEFEIASSPSPIMSQYQRDRFEDVRTNVRNQLSMGESAFVYISDLDNELFVFPTLGLTRVNNSLFYLDMNEWRELISIDYSGIKLPSTMPDGFTFIRAETESKGAVTYENQIKYYTLLKERALKTNGGISWQKSVPEDDSFLNVTPHLIYSNYHMDQIEVCYMLLMDGAIRTIPGTNPEKINVAGLKCNVYYLSSNEKKCISWIEQINGKIYAYDVFTRSPNVTKNDLLFVVAKMK</sequence>
<comment type="caution">
    <text evidence="6">The sequence shown here is derived from an EMBL/GenBank/DDBJ whole genome shotgun (WGS) entry which is preliminary data.</text>
</comment>
<dbReference type="PANTHER" id="PTHR43133:SF60">
    <property type="entry name" value="RNA POLYMERASE SIGMA FACTOR SIGV"/>
    <property type="match status" value="1"/>
</dbReference>
<dbReference type="Proteomes" id="UP001519287">
    <property type="component" value="Unassembled WGS sequence"/>
</dbReference>
<dbReference type="InterPro" id="IPR039425">
    <property type="entry name" value="RNA_pol_sigma-70-like"/>
</dbReference>
<evidence type="ECO:0000259" key="5">
    <source>
        <dbReference type="Pfam" id="PF04545"/>
    </source>
</evidence>
<dbReference type="InterPro" id="IPR014284">
    <property type="entry name" value="RNA_pol_sigma-70_dom"/>
</dbReference>
<dbReference type="Gene3D" id="1.10.1740.10">
    <property type="match status" value="1"/>
</dbReference>
<dbReference type="InterPro" id="IPR013324">
    <property type="entry name" value="RNA_pol_sigma_r3/r4-like"/>
</dbReference>
<accession>A0ABS4IQM9</accession>
<dbReference type="Pfam" id="PF04545">
    <property type="entry name" value="Sigma70_r4"/>
    <property type="match status" value="1"/>
</dbReference>
<proteinExistence type="inferred from homology"/>
<dbReference type="SUPFAM" id="SSF88659">
    <property type="entry name" value="Sigma3 and sigma4 domains of RNA polymerase sigma factors"/>
    <property type="match status" value="1"/>
</dbReference>
<dbReference type="SUPFAM" id="SSF88946">
    <property type="entry name" value="Sigma2 domain of RNA polymerase sigma factors"/>
    <property type="match status" value="1"/>
</dbReference>
<dbReference type="PANTHER" id="PTHR43133">
    <property type="entry name" value="RNA POLYMERASE ECF-TYPE SIGMA FACTO"/>
    <property type="match status" value="1"/>
</dbReference>
<keyword evidence="3" id="KW-0731">Sigma factor</keyword>
<dbReference type="Gene3D" id="1.10.10.10">
    <property type="entry name" value="Winged helix-like DNA-binding domain superfamily/Winged helix DNA-binding domain"/>
    <property type="match status" value="1"/>
</dbReference>
<dbReference type="InterPro" id="IPR036388">
    <property type="entry name" value="WH-like_DNA-bd_sf"/>
</dbReference>